<comment type="similarity">
    <text evidence="1">Belongs to the darcynin family.</text>
</comment>
<dbReference type="Pfam" id="PF17074">
    <property type="entry name" value="Darcynin"/>
    <property type="match status" value="1"/>
</dbReference>
<dbReference type="InterPro" id="IPR031409">
    <property type="entry name" value="Darcynin"/>
</dbReference>
<organism evidence="2 3">
    <name type="scientific">Metabacillus sediminilitoris</name>
    <dbReference type="NCBI Taxonomy" id="2567941"/>
    <lineage>
        <taxon>Bacteria</taxon>
        <taxon>Bacillati</taxon>
        <taxon>Bacillota</taxon>
        <taxon>Bacilli</taxon>
        <taxon>Bacillales</taxon>
        <taxon>Bacillaceae</taxon>
        <taxon>Metabacillus</taxon>
    </lineage>
</organism>
<evidence type="ECO:0000256" key="1">
    <source>
        <dbReference type="ARBA" id="ARBA00006869"/>
    </source>
</evidence>
<gene>
    <name evidence="2" type="ORF">E6W99_06405</name>
</gene>
<dbReference type="Proteomes" id="UP000310334">
    <property type="component" value="Unassembled WGS sequence"/>
</dbReference>
<reference evidence="2 3" key="1">
    <citation type="submission" date="2019-04" db="EMBL/GenBank/DDBJ databases">
        <title>Bacillus sediminilitoris sp. nov., isolated from a tidal flat sediment on the East China Sea.</title>
        <authorList>
            <person name="Wei Y."/>
            <person name="Mao H."/>
            <person name="Fang J."/>
        </authorList>
    </citation>
    <scope>NUCLEOTIDE SEQUENCE [LARGE SCALE GENOMIC DNA]</scope>
    <source>
        <strain evidence="2 3">DSL-17</strain>
    </source>
</reference>
<comment type="caution">
    <text evidence="2">The sequence shown here is derived from an EMBL/GenBank/DDBJ whole genome shotgun (WGS) entry which is preliminary data.</text>
</comment>
<evidence type="ECO:0000313" key="2">
    <source>
        <dbReference type="EMBL" id="THF81532.1"/>
    </source>
</evidence>
<protein>
    <submittedName>
        <fullName evidence="2">Darcynin 2</fullName>
    </submittedName>
</protein>
<dbReference type="EMBL" id="SSNT01000004">
    <property type="protein sequence ID" value="THF81532.1"/>
    <property type="molecule type" value="Genomic_DNA"/>
</dbReference>
<accession>A0A4S4C1K5</accession>
<dbReference type="AlphaFoldDB" id="A0A4S4C1K5"/>
<sequence>MNYVFIVLIEFYPSWLAMTREERGKRANELKEIILKYPEVHVRFFDAEALPGKDYTDIIFCETNNVQKYHYMWEELRDHPVYTEGHMKIKNVIMGIEEAYKKFEEDSFNNN</sequence>
<proteinExistence type="inferred from homology"/>
<dbReference type="OrthoDB" id="73186at2"/>
<keyword evidence="3" id="KW-1185">Reference proteome</keyword>
<name>A0A4S4C1K5_9BACI</name>
<evidence type="ECO:0000313" key="3">
    <source>
        <dbReference type="Proteomes" id="UP000310334"/>
    </source>
</evidence>
<dbReference type="RefSeq" id="WP_136352367.1">
    <property type="nucleotide sequence ID" value="NZ_CP046266.1"/>
</dbReference>